<comment type="subcellular location">
    <subcellularLocation>
        <location evidence="1">Cell membrane</location>
        <topology evidence="1">Multi-pass membrane protein</topology>
    </subcellularLocation>
</comment>
<feature type="transmembrane region" description="Helical" evidence="7">
    <location>
        <begin position="348"/>
        <end position="370"/>
    </location>
</feature>
<reference evidence="9 10" key="1">
    <citation type="submission" date="2018-06" db="EMBL/GenBank/DDBJ databases">
        <title>Genomic Encyclopedia of Type Strains, Phase III (KMG-III): the genomes of soil and plant-associated and newly described type strains.</title>
        <authorList>
            <person name="Whitman W."/>
        </authorList>
    </citation>
    <scope>NUCLEOTIDE SEQUENCE [LARGE SCALE GENOMIC DNA]</scope>
    <source>
        <strain evidence="9 10">LMG 23644</strain>
    </source>
</reference>
<dbReference type="Pfam" id="PF02687">
    <property type="entry name" value="FtsX"/>
    <property type="match status" value="2"/>
</dbReference>
<evidence type="ECO:0000313" key="10">
    <source>
        <dbReference type="Proteomes" id="UP000248918"/>
    </source>
</evidence>
<accession>A0A329BND5</accession>
<dbReference type="EMBL" id="QLTK01000020">
    <property type="protein sequence ID" value="RAS23397.1"/>
    <property type="molecule type" value="Genomic_DNA"/>
</dbReference>
<feature type="transmembrane region" description="Helical" evidence="7">
    <location>
        <begin position="252"/>
        <end position="274"/>
    </location>
</feature>
<feature type="transmembrane region" description="Helical" evidence="7">
    <location>
        <begin position="478"/>
        <end position="500"/>
    </location>
</feature>
<dbReference type="AlphaFoldDB" id="A0A329BND5"/>
<evidence type="ECO:0000256" key="6">
    <source>
        <dbReference type="ARBA" id="ARBA00023136"/>
    </source>
</evidence>
<feature type="transmembrane region" description="Helical" evidence="7">
    <location>
        <begin position="712"/>
        <end position="736"/>
    </location>
</feature>
<keyword evidence="5 7" id="KW-1133">Transmembrane helix</keyword>
<comment type="similarity">
    <text evidence="2">Belongs to the ABC-4 integral membrane protein family. LolC/E subfamily.</text>
</comment>
<dbReference type="GO" id="GO:0044874">
    <property type="term" value="P:lipoprotein localization to outer membrane"/>
    <property type="evidence" value="ECO:0007669"/>
    <property type="project" value="TreeGrafter"/>
</dbReference>
<feature type="transmembrane region" description="Helical" evidence="7">
    <location>
        <begin position="302"/>
        <end position="328"/>
    </location>
</feature>
<evidence type="ECO:0000313" key="9">
    <source>
        <dbReference type="EMBL" id="RAS23397.1"/>
    </source>
</evidence>
<keyword evidence="4 7" id="KW-0812">Transmembrane</keyword>
<evidence type="ECO:0000256" key="4">
    <source>
        <dbReference type="ARBA" id="ARBA00022692"/>
    </source>
</evidence>
<dbReference type="InterPro" id="IPR051447">
    <property type="entry name" value="Lipoprotein-release_system"/>
</dbReference>
<dbReference type="Proteomes" id="UP000248918">
    <property type="component" value="Unassembled WGS sequence"/>
</dbReference>
<name>A0A329BND5_9BURK</name>
<sequence>MLARWLLGAEWRSRRGRALVAIATIALGVALGYAVQLINSAAFNEFSAAARSLSGEADLQVRGAQAWFDESIYPQLADQPGVALASPVLALDVTVPGQNAALPLLGIDVFKAGRIAPDLIGVPSTAHPFDTLASDTVFLSAAAQQWLNVKTGDLLALQSGTAIVRFRVAGGLVRTRPGQRLAVMDIAAAQWKFGKLGKLSRVDVQLERGVNRERFKEELQTQLGRRWVIAETRDAESRTDRLSRAYRINMNVLALVALFTGAFLVFSTQALSVVRRRAQFAMLRVLGLTRAQLLRQILIEGALLGLLGALSGLALGYALASGALRFFGSDLGGGYFPGVQPQVGFEPLATAVFLALGMAVSVLGSLAPALEAARARPAAALKAGAEEGALARLATPWPALLCLLAAAVLTQMPPWFDTPVGGYLAVALLLVGGIALMPRVTALVFGAVSRAFGKRGRAGAAGTLALARLANAPGHASIAMGGVLSSFALIVAMAIMVASFRISVEDWLIHLLSADLYVRVAPNGDTGGLRPDEQALVAAVPGIRTAAFSRTAHLTLDPARPDVVMLAREIDAADPGANLQMKGAVLHPADWHADETPIWVSEAMVDLYGYKLGQRVRLPLGKTAQVFVVAGVWRDYVRQTGAIQIRLADYRRLTGDTSATDVAVAVQPREAVEHVIAGLRALPFGASLELAQPGEIRARTLVIFDRSFAVTYLLEAVAIVIGLFGVAATFSAQTLARAREFGMLRHVGVTRSQVLGILALEGGMLTACGIAMGFTLGFAISLILVFVVNPQSFHWTMSLHVPWTVLATVALVMLVSSCSTAVIAGRGAVSVNAVRAVKEDW</sequence>
<evidence type="ECO:0000256" key="2">
    <source>
        <dbReference type="ARBA" id="ARBA00005236"/>
    </source>
</evidence>
<evidence type="ECO:0000256" key="5">
    <source>
        <dbReference type="ARBA" id="ARBA00022989"/>
    </source>
</evidence>
<evidence type="ECO:0000256" key="3">
    <source>
        <dbReference type="ARBA" id="ARBA00022475"/>
    </source>
</evidence>
<protein>
    <submittedName>
        <fullName evidence="9">Putative ABC transport system permease protein</fullName>
    </submittedName>
</protein>
<comment type="caution">
    <text evidence="9">The sequence shown here is derived from an EMBL/GenBank/DDBJ whole genome shotgun (WGS) entry which is preliminary data.</text>
</comment>
<keyword evidence="6 7" id="KW-0472">Membrane</keyword>
<organism evidence="9 10">
    <name type="scientific">Paraburkholderia bryophila</name>
    <dbReference type="NCBI Taxonomy" id="420952"/>
    <lineage>
        <taxon>Bacteria</taxon>
        <taxon>Pseudomonadati</taxon>
        <taxon>Pseudomonadota</taxon>
        <taxon>Betaproteobacteria</taxon>
        <taxon>Burkholderiales</taxon>
        <taxon>Burkholderiaceae</taxon>
        <taxon>Paraburkholderia</taxon>
    </lineage>
</organism>
<feature type="domain" description="ABC3 transporter permease C-terminal" evidence="8">
    <location>
        <begin position="716"/>
        <end position="826"/>
    </location>
</feature>
<evidence type="ECO:0000259" key="8">
    <source>
        <dbReference type="Pfam" id="PF02687"/>
    </source>
</evidence>
<evidence type="ECO:0000256" key="7">
    <source>
        <dbReference type="SAM" id="Phobius"/>
    </source>
</evidence>
<dbReference type="PANTHER" id="PTHR30489">
    <property type="entry name" value="LIPOPROTEIN-RELEASING SYSTEM TRANSMEMBRANE PROTEIN LOLE"/>
    <property type="match status" value="1"/>
</dbReference>
<evidence type="ECO:0000256" key="1">
    <source>
        <dbReference type="ARBA" id="ARBA00004651"/>
    </source>
</evidence>
<dbReference type="PANTHER" id="PTHR30489:SF0">
    <property type="entry name" value="LIPOPROTEIN-RELEASING SYSTEM TRANSMEMBRANE PROTEIN LOLE"/>
    <property type="match status" value="1"/>
</dbReference>
<dbReference type="STRING" id="1169143.GCA_000383275_02431"/>
<dbReference type="GO" id="GO:0098797">
    <property type="term" value="C:plasma membrane protein complex"/>
    <property type="evidence" value="ECO:0007669"/>
    <property type="project" value="TreeGrafter"/>
</dbReference>
<feature type="transmembrane region" description="Helical" evidence="7">
    <location>
        <begin position="422"/>
        <end position="448"/>
    </location>
</feature>
<feature type="transmembrane region" description="Helical" evidence="7">
    <location>
        <begin position="390"/>
        <end position="410"/>
    </location>
</feature>
<feature type="transmembrane region" description="Helical" evidence="7">
    <location>
        <begin position="800"/>
        <end position="825"/>
    </location>
</feature>
<keyword evidence="3" id="KW-1003">Cell membrane</keyword>
<proteinExistence type="inferred from homology"/>
<feature type="domain" description="ABC3 transporter permease C-terminal" evidence="8">
    <location>
        <begin position="252"/>
        <end position="375"/>
    </location>
</feature>
<dbReference type="InterPro" id="IPR003838">
    <property type="entry name" value="ABC3_permease_C"/>
</dbReference>
<gene>
    <name evidence="9" type="ORF">BX591_1203</name>
</gene>
<feature type="transmembrane region" description="Helical" evidence="7">
    <location>
        <begin position="757"/>
        <end position="788"/>
    </location>
</feature>